<comment type="caution">
    <text evidence="10">The sequence shown here is derived from an EMBL/GenBank/DDBJ whole genome shotgun (WGS) entry which is preliminary data.</text>
</comment>
<comment type="pathway">
    <text evidence="1">Pyrimidine metabolism; UMP biosynthesis via salvage pathway; UMP from uridine: step 1/1.</text>
</comment>
<evidence type="ECO:0000256" key="5">
    <source>
        <dbReference type="ARBA" id="ARBA00022741"/>
    </source>
</evidence>
<dbReference type="NCBIfam" id="NF004018">
    <property type="entry name" value="PRK05480.1"/>
    <property type="match status" value="1"/>
</dbReference>
<evidence type="ECO:0000256" key="2">
    <source>
        <dbReference type="ARBA" id="ARBA00005408"/>
    </source>
</evidence>
<comment type="catalytic activity">
    <reaction evidence="8">
        <text>uridine + ATP = UMP + ADP + H(+)</text>
        <dbReference type="Rhea" id="RHEA:16825"/>
        <dbReference type="ChEBI" id="CHEBI:15378"/>
        <dbReference type="ChEBI" id="CHEBI:16704"/>
        <dbReference type="ChEBI" id="CHEBI:30616"/>
        <dbReference type="ChEBI" id="CHEBI:57865"/>
        <dbReference type="ChEBI" id="CHEBI:456216"/>
        <dbReference type="EC" id="2.7.1.48"/>
    </reaction>
</comment>
<dbReference type="EMBL" id="JAIFTH010000068">
    <property type="protein sequence ID" value="KAG9510837.1"/>
    <property type="molecule type" value="Genomic_DNA"/>
</dbReference>
<evidence type="ECO:0000313" key="11">
    <source>
        <dbReference type="Proteomes" id="UP000825002"/>
    </source>
</evidence>
<gene>
    <name evidence="10" type="primary">Uck</name>
    <name evidence="10" type="ORF">GZH46_00604</name>
</gene>
<dbReference type="InterPro" id="IPR027417">
    <property type="entry name" value="P-loop_NTPase"/>
</dbReference>
<dbReference type="InterPro" id="IPR006083">
    <property type="entry name" value="PRK/URK"/>
</dbReference>
<reference evidence="10 11" key="1">
    <citation type="submission" date="2020-10" db="EMBL/GenBank/DDBJ databases">
        <authorList>
            <person name="Klimov P.B."/>
            <person name="Dyachkov S.M."/>
            <person name="Chetverikov P.E."/>
        </authorList>
    </citation>
    <scope>NUCLEOTIDE SEQUENCE [LARGE SCALE GENOMIC DNA]</scope>
    <source>
        <strain evidence="10">BMOC 18-1129-001#AD2665</strain>
        <tissue evidence="10">Entire mites</tissue>
    </source>
</reference>
<comment type="catalytic activity">
    <reaction evidence="7">
        <text>cytidine + ATP = CMP + ADP + H(+)</text>
        <dbReference type="Rhea" id="RHEA:24674"/>
        <dbReference type="ChEBI" id="CHEBI:15378"/>
        <dbReference type="ChEBI" id="CHEBI:17562"/>
        <dbReference type="ChEBI" id="CHEBI:30616"/>
        <dbReference type="ChEBI" id="CHEBI:60377"/>
        <dbReference type="ChEBI" id="CHEBI:456216"/>
        <dbReference type="EC" id="2.7.1.48"/>
    </reaction>
</comment>
<evidence type="ECO:0000256" key="8">
    <source>
        <dbReference type="ARBA" id="ARBA00048909"/>
    </source>
</evidence>
<keyword evidence="4" id="KW-0808">Transferase</keyword>
<dbReference type="GO" id="GO:0016301">
    <property type="term" value="F:kinase activity"/>
    <property type="evidence" value="ECO:0007669"/>
    <property type="project" value="UniProtKB-KW"/>
</dbReference>
<dbReference type="Gene3D" id="3.40.50.300">
    <property type="entry name" value="P-loop containing nucleotide triphosphate hydrolases"/>
    <property type="match status" value="1"/>
</dbReference>
<evidence type="ECO:0000256" key="1">
    <source>
        <dbReference type="ARBA" id="ARBA00004690"/>
    </source>
</evidence>
<sequence length="224" mass="25768">MHIMEKRTTPFLIGVAGGTSSGKSTVCQKIMDKLSQDCQRRVALVKQDSFYRRLSDEEQALAKKGCFNFDHPDAVDDQAIVAALTKILAGKPVRLPRYDYQECRHKAEEYDEVQNADVVLFEGILIFYFPKIRELLHMKLFVDTDPDTRLSRRVVRDVRERGRPLEAVLNQYNQYIKPAFEEFCLPTKKYADMIIPRGAENEVAIDLIVRPVGDMIRSRARAKT</sequence>
<dbReference type="EC" id="2.7.1.48" evidence="3"/>
<feature type="domain" description="Phosphoribulokinase/uridine kinase" evidence="9">
    <location>
        <begin position="12"/>
        <end position="204"/>
    </location>
</feature>
<evidence type="ECO:0000256" key="7">
    <source>
        <dbReference type="ARBA" id="ARBA00047436"/>
    </source>
</evidence>
<evidence type="ECO:0000259" key="9">
    <source>
        <dbReference type="Pfam" id="PF00485"/>
    </source>
</evidence>
<comment type="similarity">
    <text evidence="2">Belongs to the uridine kinase family.</text>
</comment>
<name>A0ABQ7SBT2_9ACAR</name>
<evidence type="ECO:0000256" key="3">
    <source>
        <dbReference type="ARBA" id="ARBA00012137"/>
    </source>
</evidence>
<dbReference type="Pfam" id="PF00485">
    <property type="entry name" value="PRK"/>
    <property type="match status" value="1"/>
</dbReference>
<protein>
    <recommendedName>
        <fullName evidence="3">uridine/cytidine kinase</fullName>
        <ecNumber evidence="3">2.7.1.48</ecNumber>
    </recommendedName>
</protein>
<evidence type="ECO:0000313" key="10">
    <source>
        <dbReference type="EMBL" id="KAG9510837.1"/>
    </source>
</evidence>
<evidence type="ECO:0000256" key="4">
    <source>
        <dbReference type="ARBA" id="ARBA00022679"/>
    </source>
</evidence>
<keyword evidence="5" id="KW-0547">Nucleotide-binding</keyword>
<dbReference type="InterPro" id="IPR000764">
    <property type="entry name" value="Uridine_kinase-like"/>
</dbReference>
<proteinExistence type="inferred from homology"/>
<organism evidence="10 11">
    <name type="scientific">Fragariocoptes setiger</name>
    <dbReference type="NCBI Taxonomy" id="1670756"/>
    <lineage>
        <taxon>Eukaryota</taxon>
        <taxon>Metazoa</taxon>
        <taxon>Ecdysozoa</taxon>
        <taxon>Arthropoda</taxon>
        <taxon>Chelicerata</taxon>
        <taxon>Arachnida</taxon>
        <taxon>Acari</taxon>
        <taxon>Acariformes</taxon>
        <taxon>Trombidiformes</taxon>
        <taxon>Prostigmata</taxon>
        <taxon>Eupodina</taxon>
        <taxon>Eriophyoidea</taxon>
        <taxon>Phytoptidae</taxon>
        <taxon>Fragariocoptes</taxon>
    </lineage>
</organism>
<dbReference type="Proteomes" id="UP000825002">
    <property type="component" value="Unassembled WGS sequence"/>
</dbReference>
<keyword evidence="11" id="KW-1185">Reference proteome</keyword>
<dbReference type="CDD" id="cd02023">
    <property type="entry name" value="UMPK"/>
    <property type="match status" value="1"/>
</dbReference>
<evidence type="ECO:0000256" key="6">
    <source>
        <dbReference type="ARBA" id="ARBA00022777"/>
    </source>
</evidence>
<dbReference type="PANTHER" id="PTHR10285">
    <property type="entry name" value="URIDINE KINASE"/>
    <property type="match status" value="1"/>
</dbReference>
<dbReference type="SUPFAM" id="SSF52540">
    <property type="entry name" value="P-loop containing nucleoside triphosphate hydrolases"/>
    <property type="match status" value="1"/>
</dbReference>
<keyword evidence="6 10" id="KW-0418">Kinase</keyword>
<accession>A0ABQ7SBT2</accession>
<dbReference type="PRINTS" id="PR00988">
    <property type="entry name" value="URIDINKINASE"/>
</dbReference>